<reference evidence="3 4" key="1">
    <citation type="journal article" date="2016" name="Nat. Commun.">
        <title>Thousands of microbial genomes shed light on interconnected biogeochemical processes in an aquifer system.</title>
        <authorList>
            <person name="Anantharaman K."/>
            <person name="Brown C.T."/>
            <person name="Hug L.A."/>
            <person name="Sharon I."/>
            <person name="Castelle C.J."/>
            <person name="Probst A.J."/>
            <person name="Thomas B.C."/>
            <person name="Singh A."/>
            <person name="Wilkins M.J."/>
            <person name="Karaoz U."/>
            <person name="Brodie E.L."/>
            <person name="Williams K.H."/>
            <person name="Hubbard S.S."/>
            <person name="Banfield J.F."/>
        </authorList>
    </citation>
    <scope>NUCLEOTIDE SEQUENCE [LARGE SCALE GENOMIC DNA]</scope>
</reference>
<dbReference type="Proteomes" id="UP000178377">
    <property type="component" value="Unassembled WGS sequence"/>
</dbReference>
<evidence type="ECO:0000313" key="3">
    <source>
        <dbReference type="EMBL" id="OGE88965.1"/>
    </source>
</evidence>
<comment type="caution">
    <text evidence="3">The sequence shown here is derived from an EMBL/GenBank/DDBJ whole genome shotgun (WGS) entry which is preliminary data.</text>
</comment>
<dbReference type="EMBL" id="MFEO01000027">
    <property type="protein sequence ID" value="OGE88965.1"/>
    <property type="molecule type" value="Genomic_DNA"/>
</dbReference>
<name>A0A1F5PGF3_9BACT</name>
<accession>A0A1F5PGF3</accession>
<dbReference type="Pfam" id="PF00781">
    <property type="entry name" value="DAGK_cat"/>
    <property type="match status" value="1"/>
</dbReference>
<dbReference type="InterPro" id="IPR017438">
    <property type="entry name" value="ATP-NAD_kinase_N"/>
</dbReference>
<evidence type="ECO:0000313" key="4">
    <source>
        <dbReference type="Proteomes" id="UP000178377"/>
    </source>
</evidence>
<organism evidence="3 4">
    <name type="scientific">Candidatus Doudnabacteria bacterium RIFCSPHIGHO2_01_FULL_50_11</name>
    <dbReference type="NCBI Taxonomy" id="1817828"/>
    <lineage>
        <taxon>Bacteria</taxon>
        <taxon>Candidatus Doudnaibacteriota</taxon>
    </lineage>
</organism>
<dbReference type="GO" id="GO:0016301">
    <property type="term" value="F:kinase activity"/>
    <property type="evidence" value="ECO:0007669"/>
    <property type="project" value="InterPro"/>
</dbReference>
<dbReference type="Gene3D" id="2.60.200.40">
    <property type="match status" value="1"/>
</dbReference>
<dbReference type="Pfam" id="PF19279">
    <property type="entry name" value="YegS_C"/>
    <property type="match status" value="1"/>
</dbReference>
<dbReference type="InterPro" id="IPR045540">
    <property type="entry name" value="YegS/DAGK_C"/>
</dbReference>
<feature type="domain" description="YegS/DAGK C-terminal" evidence="2">
    <location>
        <begin position="153"/>
        <end position="283"/>
    </location>
</feature>
<evidence type="ECO:0000259" key="1">
    <source>
        <dbReference type="Pfam" id="PF00781"/>
    </source>
</evidence>
<dbReference type="SUPFAM" id="SSF111331">
    <property type="entry name" value="NAD kinase/diacylglycerol kinase-like"/>
    <property type="match status" value="1"/>
</dbReference>
<dbReference type="AlphaFoldDB" id="A0A1F5PGF3"/>
<dbReference type="InterPro" id="IPR001206">
    <property type="entry name" value="Diacylglycerol_kinase_cat_dom"/>
</dbReference>
<proteinExistence type="predicted"/>
<dbReference type="Gene3D" id="3.40.50.10330">
    <property type="entry name" value="Probable inorganic polyphosphate/atp-NAD kinase, domain 1"/>
    <property type="match status" value="1"/>
</dbReference>
<evidence type="ECO:0000259" key="2">
    <source>
        <dbReference type="Pfam" id="PF19279"/>
    </source>
</evidence>
<dbReference type="STRING" id="1817828.A2722_04470"/>
<sequence>MYYYLVDPKQFDGKNFEFHQSRLLSLLGEYQVAGETARVTKLRTVEDLVATALSHGASTLVVVGSDETFSKVLTACRGKPLTLGFIPLAGNSGLKGILGIGDLADSVATIAKRRVEALDIAKIGPTHFISNVYFGPPTYVDPDRQGEGEGFLAGIRQALRVETVDIEMVIDGSYTVTNPLLGASIINARDNSVGASSSIAVGNPKDELLDVVFASKLGSLQVWRNRGLLKIHRYEQLPGGSIIHARKIQIKGPDGLPVYLAGSIIARAPVTVELSPEKVRVIVGRSRQF</sequence>
<feature type="domain" description="DAGKc" evidence="1">
    <location>
        <begin position="19"/>
        <end position="123"/>
    </location>
</feature>
<dbReference type="InterPro" id="IPR016064">
    <property type="entry name" value="NAD/diacylglycerol_kinase_sf"/>
</dbReference>
<gene>
    <name evidence="3" type="ORF">A2722_04470</name>
</gene>
<protein>
    <submittedName>
        <fullName evidence="3">Uncharacterized protein</fullName>
    </submittedName>
</protein>